<feature type="compositionally biased region" description="Basic and acidic residues" evidence="1">
    <location>
        <begin position="605"/>
        <end position="616"/>
    </location>
</feature>
<evidence type="ECO:0000313" key="4">
    <source>
        <dbReference type="Proteomes" id="UP001596099"/>
    </source>
</evidence>
<dbReference type="Gene3D" id="3.60.20.10">
    <property type="entry name" value="Glutamine Phosphoribosylpyrophosphate, subunit 1, domain 1"/>
    <property type="match status" value="1"/>
</dbReference>
<evidence type="ECO:0000313" key="3">
    <source>
        <dbReference type="EMBL" id="MFC5970982.1"/>
    </source>
</evidence>
<comment type="caution">
    <text evidence="3">The sequence shown here is derived from an EMBL/GenBank/DDBJ whole genome shotgun (WGS) entry which is preliminary data.</text>
</comment>
<evidence type="ECO:0000259" key="2">
    <source>
        <dbReference type="Pfam" id="PF13537"/>
    </source>
</evidence>
<sequence>MTGLCGSFGAVDHDIEPLAAGLEWTGREETASYAGGDLSVTLATHTAGTADQPVRTRNGSVSVWTWGTVWGYEGQEYTPTDPDRSAAVCADLYTRYGTEFAERLNGTFVALVADEAEDVLHIVTDRLGTHPLYLASTDDGFVFSTNLQGLAESVDATADDRLMAEYLATGRVSGCATPFEGIEEVPPGTVDTHVLGGSSRRVRYWLPRYRPLDRPYSYFVDEFVDRFRQVVAEYDRPDERHGLLLSGGSDSRLLLATQPSNLTAYHMSDWMSPEATAAERAAHAADVDLEWLRRDRDHHRRALASNSRMMNFYGRFDQAHTTGFEETLGDADVLVSGLYADSLFKGGPLPKRTADFGPLGNLDLPLSRSVDSVESFLSTVDRPLPEYLTVSGSLADLLRPDIRRTDRGIEHRGVVYPSLAELVGCWEFYPMSNDPDLFYYGLTQTMPHWTPFLDNRLVDLSLTMPRKYQLRRNVVNDALDRVAPDLAAIPNARTGTAASRSFAVQFVAARLASIRRRFLPGKNPPKNYFGHGPWTPIDKLLQRDRFGMETIGNAREALERLPFVSWDGALRCYRDHLADGGNDDDLYMLLGLLRMPVTEHLVDRYDRPSTDDDRSPGDASPASERALRQWADSRPGER</sequence>
<protein>
    <submittedName>
        <fullName evidence="3">Asparagine synthase</fullName>
    </submittedName>
</protein>
<dbReference type="InterPro" id="IPR017932">
    <property type="entry name" value="GATase_2_dom"/>
</dbReference>
<dbReference type="InterPro" id="IPR029055">
    <property type="entry name" value="Ntn_hydrolases_N"/>
</dbReference>
<feature type="region of interest" description="Disordered" evidence="1">
    <location>
        <begin position="605"/>
        <end position="638"/>
    </location>
</feature>
<dbReference type="SUPFAM" id="SSF52402">
    <property type="entry name" value="Adenine nucleotide alpha hydrolases-like"/>
    <property type="match status" value="1"/>
</dbReference>
<keyword evidence="4" id="KW-1185">Reference proteome</keyword>
<dbReference type="PANTHER" id="PTHR43284">
    <property type="entry name" value="ASPARAGINE SYNTHETASE (GLUTAMINE-HYDROLYZING)"/>
    <property type="match status" value="1"/>
</dbReference>
<dbReference type="Pfam" id="PF13537">
    <property type="entry name" value="GATase_7"/>
    <property type="match status" value="1"/>
</dbReference>
<proteinExistence type="predicted"/>
<dbReference type="RefSeq" id="WP_247413896.1">
    <property type="nucleotide sequence ID" value="NZ_JALLGW010000001.1"/>
</dbReference>
<dbReference type="SUPFAM" id="SSF56235">
    <property type="entry name" value="N-terminal nucleophile aminohydrolases (Ntn hydrolases)"/>
    <property type="match status" value="1"/>
</dbReference>
<dbReference type="InterPro" id="IPR014729">
    <property type="entry name" value="Rossmann-like_a/b/a_fold"/>
</dbReference>
<accession>A0ABD5RKV6</accession>
<dbReference type="InterPro" id="IPR051786">
    <property type="entry name" value="ASN_synthetase/amidase"/>
</dbReference>
<dbReference type="Gene3D" id="3.40.50.620">
    <property type="entry name" value="HUPs"/>
    <property type="match status" value="1"/>
</dbReference>
<dbReference type="EMBL" id="JBHSQH010000001">
    <property type="protein sequence ID" value="MFC5970982.1"/>
    <property type="molecule type" value="Genomic_DNA"/>
</dbReference>
<reference evidence="3 4" key="1">
    <citation type="journal article" date="2019" name="Int. J. Syst. Evol. Microbiol.">
        <title>The Global Catalogue of Microorganisms (GCM) 10K type strain sequencing project: providing services to taxonomists for standard genome sequencing and annotation.</title>
        <authorList>
            <consortium name="The Broad Institute Genomics Platform"/>
            <consortium name="The Broad Institute Genome Sequencing Center for Infectious Disease"/>
            <person name="Wu L."/>
            <person name="Ma J."/>
        </authorList>
    </citation>
    <scope>NUCLEOTIDE SEQUENCE [LARGE SCALE GENOMIC DNA]</scope>
    <source>
        <strain evidence="3 4">CGMCC 1.12543</strain>
    </source>
</reference>
<dbReference type="AlphaFoldDB" id="A0ABD5RKV6"/>
<organism evidence="3 4">
    <name type="scientific">Halomarina salina</name>
    <dbReference type="NCBI Taxonomy" id="1872699"/>
    <lineage>
        <taxon>Archaea</taxon>
        <taxon>Methanobacteriati</taxon>
        <taxon>Methanobacteriota</taxon>
        <taxon>Stenosarchaea group</taxon>
        <taxon>Halobacteria</taxon>
        <taxon>Halobacteriales</taxon>
        <taxon>Natronomonadaceae</taxon>
        <taxon>Halomarina</taxon>
    </lineage>
</organism>
<name>A0ABD5RKV6_9EURY</name>
<evidence type="ECO:0000256" key="1">
    <source>
        <dbReference type="SAM" id="MobiDB-lite"/>
    </source>
</evidence>
<gene>
    <name evidence="3" type="ORF">ACFPYI_06510</name>
</gene>
<dbReference type="Proteomes" id="UP001596099">
    <property type="component" value="Unassembled WGS sequence"/>
</dbReference>
<feature type="domain" description="Glutamine amidotransferase type-2" evidence="2">
    <location>
        <begin position="85"/>
        <end position="150"/>
    </location>
</feature>
<dbReference type="PANTHER" id="PTHR43284:SF1">
    <property type="entry name" value="ASPARAGINE SYNTHETASE"/>
    <property type="match status" value="1"/>
</dbReference>